<dbReference type="NCBIfam" id="TIGR01297">
    <property type="entry name" value="CDF"/>
    <property type="match status" value="1"/>
</dbReference>
<keyword evidence="12" id="KW-1185">Reference proteome</keyword>
<evidence type="ECO:0000256" key="6">
    <source>
        <dbReference type="ARBA" id="ARBA00023136"/>
    </source>
</evidence>
<dbReference type="InterPro" id="IPR027469">
    <property type="entry name" value="Cation_efflux_TMD_sf"/>
</dbReference>
<dbReference type="Gene3D" id="3.30.70.1350">
    <property type="entry name" value="Cation efflux protein, cytoplasmic domain"/>
    <property type="match status" value="1"/>
</dbReference>
<evidence type="ECO:0000256" key="5">
    <source>
        <dbReference type="ARBA" id="ARBA00022989"/>
    </source>
</evidence>
<evidence type="ECO:0000313" key="11">
    <source>
        <dbReference type="EMBL" id="GGL51741.1"/>
    </source>
</evidence>
<dbReference type="PANTHER" id="PTHR43840:SF15">
    <property type="entry name" value="MITOCHONDRIAL METAL TRANSPORTER 1-RELATED"/>
    <property type="match status" value="1"/>
</dbReference>
<evidence type="ECO:0000256" key="2">
    <source>
        <dbReference type="ARBA" id="ARBA00008114"/>
    </source>
</evidence>
<reference evidence="11" key="2">
    <citation type="submission" date="2020-09" db="EMBL/GenBank/DDBJ databases">
        <authorList>
            <person name="Sun Q."/>
            <person name="Ohkuma M."/>
        </authorList>
    </citation>
    <scope>NUCLEOTIDE SEQUENCE</scope>
    <source>
        <strain evidence="11">JCM 15325</strain>
    </source>
</reference>
<dbReference type="Pfam" id="PF16916">
    <property type="entry name" value="ZT_dimer"/>
    <property type="match status" value="1"/>
</dbReference>
<accession>A0A917S212</accession>
<feature type="transmembrane region" description="Helical" evidence="8">
    <location>
        <begin position="197"/>
        <end position="218"/>
    </location>
</feature>
<proteinExistence type="inferred from homology"/>
<keyword evidence="5 8" id="KW-1133">Transmembrane helix</keyword>
<gene>
    <name evidence="11" type="ORF">GCM10007968_14860</name>
</gene>
<dbReference type="InterPro" id="IPR058533">
    <property type="entry name" value="Cation_efflux_TM"/>
</dbReference>
<dbReference type="Pfam" id="PF01545">
    <property type="entry name" value="Cation_efflux"/>
    <property type="match status" value="1"/>
</dbReference>
<reference evidence="11" key="1">
    <citation type="journal article" date="2014" name="Int. J. Syst. Evol. Microbiol.">
        <title>Complete genome sequence of Corynebacterium casei LMG S-19264T (=DSM 44701T), isolated from a smear-ripened cheese.</title>
        <authorList>
            <consortium name="US DOE Joint Genome Institute (JGI-PGF)"/>
            <person name="Walter F."/>
            <person name="Albersmeier A."/>
            <person name="Kalinowski J."/>
            <person name="Ruckert C."/>
        </authorList>
    </citation>
    <scope>NUCLEOTIDE SEQUENCE</scope>
    <source>
        <strain evidence="11">JCM 15325</strain>
    </source>
</reference>
<dbReference type="Gene3D" id="1.20.1510.10">
    <property type="entry name" value="Cation efflux protein transmembrane domain"/>
    <property type="match status" value="1"/>
</dbReference>
<dbReference type="InterPro" id="IPR027470">
    <property type="entry name" value="Cation_efflux_CTD"/>
</dbReference>
<comment type="similarity">
    <text evidence="2">Belongs to the cation diffusion facilitator (CDF) transporter (TC 2.A.4) family.</text>
</comment>
<feature type="transmembrane region" description="Helical" evidence="8">
    <location>
        <begin position="59"/>
        <end position="76"/>
    </location>
</feature>
<dbReference type="GO" id="GO:0016020">
    <property type="term" value="C:membrane"/>
    <property type="evidence" value="ECO:0007669"/>
    <property type="project" value="UniProtKB-SubCell"/>
</dbReference>
<feature type="domain" description="Cation efflux protein cytoplasmic" evidence="10">
    <location>
        <begin position="227"/>
        <end position="302"/>
    </location>
</feature>
<keyword evidence="6 8" id="KW-0472">Membrane</keyword>
<evidence type="ECO:0000256" key="8">
    <source>
        <dbReference type="SAM" id="Phobius"/>
    </source>
</evidence>
<dbReference type="AlphaFoldDB" id="A0A917S212"/>
<evidence type="ECO:0000256" key="3">
    <source>
        <dbReference type="ARBA" id="ARBA00022448"/>
    </source>
</evidence>
<protein>
    <submittedName>
        <fullName evidence="11">Cation transporter</fullName>
    </submittedName>
</protein>
<comment type="subcellular location">
    <subcellularLocation>
        <location evidence="1">Membrane</location>
        <topology evidence="1">Multi-pass membrane protein</topology>
    </subcellularLocation>
</comment>
<dbReference type="SUPFAM" id="SSF160240">
    <property type="entry name" value="Cation efflux protein cytoplasmic domain-like"/>
    <property type="match status" value="1"/>
</dbReference>
<evidence type="ECO:0000256" key="1">
    <source>
        <dbReference type="ARBA" id="ARBA00004141"/>
    </source>
</evidence>
<dbReference type="PANTHER" id="PTHR43840">
    <property type="entry name" value="MITOCHONDRIAL METAL TRANSPORTER 1-RELATED"/>
    <property type="match status" value="1"/>
</dbReference>
<comment type="caution">
    <text evidence="11">The sequence shown here is derived from an EMBL/GenBank/DDBJ whole genome shotgun (WGS) entry which is preliminary data.</text>
</comment>
<feature type="region of interest" description="Disordered" evidence="7">
    <location>
        <begin position="311"/>
        <end position="344"/>
    </location>
</feature>
<keyword evidence="3" id="KW-0813">Transport</keyword>
<dbReference type="InterPro" id="IPR002524">
    <property type="entry name" value="Cation_efflux"/>
</dbReference>
<evidence type="ECO:0000259" key="10">
    <source>
        <dbReference type="Pfam" id="PF16916"/>
    </source>
</evidence>
<dbReference type="GO" id="GO:0008324">
    <property type="term" value="F:monoatomic cation transmembrane transporter activity"/>
    <property type="evidence" value="ECO:0007669"/>
    <property type="project" value="InterPro"/>
</dbReference>
<dbReference type="InterPro" id="IPR050291">
    <property type="entry name" value="CDF_Transporter"/>
</dbReference>
<organism evidence="11 12">
    <name type="scientific">Sporolactobacillus putidus</name>
    <dbReference type="NCBI Taxonomy" id="492735"/>
    <lineage>
        <taxon>Bacteria</taxon>
        <taxon>Bacillati</taxon>
        <taxon>Bacillota</taxon>
        <taxon>Bacilli</taxon>
        <taxon>Bacillales</taxon>
        <taxon>Sporolactobacillaceae</taxon>
        <taxon>Sporolactobacillus</taxon>
    </lineage>
</organism>
<dbReference type="InterPro" id="IPR036837">
    <property type="entry name" value="Cation_efflux_CTD_sf"/>
</dbReference>
<name>A0A917S212_9BACL</name>
<dbReference type="Proteomes" id="UP000654670">
    <property type="component" value="Unassembled WGS sequence"/>
</dbReference>
<dbReference type="EMBL" id="BMOK01000005">
    <property type="protein sequence ID" value="GGL51741.1"/>
    <property type="molecule type" value="Genomic_DNA"/>
</dbReference>
<feature type="domain" description="Cation efflux protein transmembrane" evidence="9">
    <location>
        <begin position="29"/>
        <end position="220"/>
    </location>
</feature>
<evidence type="ECO:0000256" key="7">
    <source>
        <dbReference type="SAM" id="MobiDB-lite"/>
    </source>
</evidence>
<dbReference type="SUPFAM" id="SSF161111">
    <property type="entry name" value="Cation efflux protein transmembrane domain-like"/>
    <property type="match status" value="1"/>
</dbReference>
<feature type="transmembrane region" description="Helical" evidence="8">
    <location>
        <begin position="130"/>
        <end position="152"/>
    </location>
</feature>
<feature type="transmembrane region" description="Helical" evidence="8">
    <location>
        <begin position="28"/>
        <end position="47"/>
    </location>
</feature>
<evidence type="ECO:0000256" key="4">
    <source>
        <dbReference type="ARBA" id="ARBA00022692"/>
    </source>
</evidence>
<keyword evidence="4 8" id="KW-0812">Transmembrane</keyword>
<dbReference type="RefSeq" id="WP_188802460.1">
    <property type="nucleotide sequence ID" value="NZ_BMOK01000005.1"/>
</dbReference>
<evidence type="ECO:0000259" key="9">
    <source>
        <dbReference type="Pfam" id="PF01545"/>
    </source>
</evidence>
<dbReference type="FunFam" id="1.20.1510.10:FF:000006">
    <property type="entry name" value="Divalent cation efflux transporter"/>
    <property type="match status" value="1"/>
</dbReference>
<evidence type="ECO:0000313" key="12">
    <source>
        <dbReference type="Proteomes" id="UP000654670"/>
    </source>
</evidence>
<feature type="transmembrane region" description="Helical" evidence="8">
    <location>
        <begin position="97"/>
        <end position="118"/>
    </location>
</feature>
<sequence>MAHTHGGHTHSHGSVDGNIIENKEATRVLTISLIGLLLTAVFQAVIVSVSGSTALLADTIHNFGDSLTSVPLWIAFALSRRRPTKRFTFGFNRSEDLAGLIIVLVIFLSAVIAGYESIGRLFTGSSSSHLGATAVAAIAGFIGNEAVAIYRIRMGKRIESAALIADGHHARIDGWTSLAVLAGVLGTWLGFPVIDPIIGLIITLMILVIVKDSAMAVFERLLDGIDPKYIDIIEKAAARVKGVRHVGDVKARWLGHQLVAELGITLASDSSVREGHAIVRRVIHCLQHEIEHLSAVQIHVDPIEEQGPSFHAHEHAHHGQELHEHRDSERHMHHVHQETQPHAY</sequence>